<dbReference type="GO" id="GO:0005886">
    <property type="term" value="C:plasma membrane"/>
    <property type="evidence" value="ECO:0007669"/>
    <property type="project" value="TreeGrafter"/>
</dbReference>
<dbReference type="PANTHER" id="PTHR46514:SF3">
    <property type="entry name" value="AMPHIPHYSIN"/>
    <property type="match status" value="1"/>
</dbReference>
<keyword evidence="3 7" id="KW-0728">SH3 domain</keyword>
<reference evidence="12 13" key="1">
    <citation type="journal article" date="2013" name="Nature">
        <title>Insights into bilaterian evolution from three spiralian genomes.</title>
        <authorList>
            <person name="Simakov O."/>
            <person name="Marletaz F."/>
            <person name="Cho S.J."/>
            <person name="Edsinger-Gonzales E."/>
            <person name="Havlak P."/>
            <person name="Hellsten U."/>
            <person name="Kuo D.H."/>
            <person name="Larsson T."/>
            <person name="Lv J."/>
            <person name="Arendt D."/>
            <person name="Savage R."/>
            <person name="Osoegawa K."/>
            <person name="de Jong P."/>
            <person name="Grimwood J."/>
            <person name="Chapman J.A."/>
            <person name="Shapiro H."/>
            <person name="Aerts A."/>
            <person name="Otillar R.P."/>
            <person name="Terry A.Y."/>
            <person name="Boore J.L."/>
            <person name="Grigoriev I.V."/>
            <person name="Lindberg D.R."/>
            <person name="Seaver E.C."/>
            <person name="Weisblat D.A."/>
            <person name="Putnam N.H."/>
            <person name="Rokhsar D.S."/>
        </authorList>
    </citation>
    <scope>NUCLEOTIDE SEQUENCE [LARGE SCALE GENOMIC DNA]</scope>
</reference>
<dbReference type="CDD" id="cd11790">
    <property type="entry name" value="SH3_Amphiphysin"/>
    <property type="match status" value="1"/>
</dbReference>
<dbReference type="Gene3D" id="2.30.30.40">
    <property type="entry name" value="SH3 Domains"/>
    <property type="match status" value="1"/>
</dbReference>
<dbReference type="OrthoDB" id="446293at2759"/>
<evidence type="ECO:0000256" key="2">
    <source>
        <dbReference type="ARBA" id="ARBA00004496"/>
    </source>
</evidence>
<evidence type="ECO:0000256" key="9">
    <source>
        <dbReference type="SAM" id="MobiDB-lite"/>
    </source>
</evidence>
<dbReference type="PROSITE" id="PS50002">
    <property type="entry name" value="SH3"/>
    <property type="match status" value="1"/>
</dbReference>
<dbReference type="OMA" id="QMYTEMN"/>
<protein>
    <recommendedName>
        <fullName evidence="14">SH3 domain-containing protein</fullName>
    </recommendedName>
</protein>
<dbReference type="PANTHER" id="PTHR46514">
    <property type="entry name" value="AMPHIPHYSIN"/>
    <property type="match status" value="1"/>
</dbReference>
<gene>
    <name evidence="12" type="ORF">LOTGIDRAFT_123818</name>
</gene>
<dbReference type="SUPFAM" id="SSF103657">
    <property type="entry name" value="BAR/IMD domain-like"/>
    <property type="match status" value="1"/>
</dbReference>
<dbReference type="FunFam" id="2.30.30.40:FF:000172">
    <property type="entry name" value="Amphiphysin, isoform B"/>
    <property type="match status" value="1"/>
</dbReference>
<dbReference type="RefSeq" id="XP_009059130.1">
    <property type="nucleotide sequence ID" value="XM_009060882.1"/>
</dbReference>
<dbReference type="Proteomes" id="UP000030746">
    <property type="component" value="Unassembled WGS sequence"/>
</dbReference>
<dbReference type="InterPro" id="IPR003005">
    <property type="entry name" value="Amphiphysin"/>
</dbReference>
<dbReference type="InterPro" id="IPR027267">
    <property type="entry name" value="AH/BAR_dom_sf"/>
</dbReference>
<dbReference type="CTD" id="20232298"/>
<dbReference type="InterPro" id="IPR004148">
    <property type="entry name" value="BAR_dom"/>
</dbReference>
<name>V4A9S8_LOTGI</name>
<proteinExistence type="predicted"/>
<feature type="domain" description="BAR" evidence="11">
    <location>
        <begin position="1"/>
        <end position="214"/>
    </location>
</feature>
<keyword evidence="5 8" id="KW-0175">Coiled coil</keyword>
<evidence type="ECO:0000256" key="8">
    <source>
        <dbReference type="SAM" id="Coils"/>
    </source>
</evidence>
<evidence type="ECO:0000256" key="6">
    <source>
        <dbReference type="ARBA" id="ARBA00023136"/>
    </source>
</evidence>
<evidence type="ECO:0000313" key="13">
    <source>
        <dbReference type="Proteomes" id="UP000030746"/>
    </source>
</evidence>
<dbReference type="HOGENOM" id="CLU_017859_3_0_1"/>
<feature type="non-terminal residue" evidence="12">
    <location>
        <position position="1"/>
    </location>
</feature>
<keyword evidence="13" id="KW-1185">Reference proteome</keyword>
<dbReference type="GeneID" id="20232298"/>
<dbReference type="InterPro" id="IPR036028">
    <property type="entry name" value="SH3-like_dom_sf"/>
</dbReference>
<evidence type="ECO:0008006" key="14">
    <source>
        <dbReference type="Google" id="ProtNLM"/>
    </source>
</evidence>
<feature type="coiled-coil region" evidence="8">
    <location>
        <begin position="16"/>
        <end position="50"/>
    </location>
</feature>
<evidence type="ECO:0000259" key="11">
    <source>
        <dbReference type="PROSITE" id="PS51021"/>
    </source>
</evidence>
<dbReference type="SMART" id="SM00721">
    <property type="entry name" value="BAR"/>
    <property type="match status" value="1"/>
</dbReference>
<dbReference type="GO" id="GO:0012505">
    <property type="term" value="C:endomembrane system"/>
    <property type="evidence" value="ECO:0007669"/>
    <property type="project" value="UniProtKB-SubCell"/>
</dbReference>
<dbReference type="Gene3D" id="1.20.1270.60">
    <property type="entry name" value="Arfaptin homology (AH) domain/BAR domain"/>
    <property type="match status" value="1"/>
</dbReference>
<dbReference type="InterPro" id="IPR001452">
    <property type="entry name" value="SH3_domain"/>
</dbReference>
<feature type="region of interest" description="Disordered" evidence="9">
    <location>
        <begin position="208"/>
        <end position="311"/>
    </location>
</feature>
<sequence length="379" mass="43579">VLQNLGKAERTTDEQFDELVIKIERQQESAHHLQKELKKYLHALEALSAASKSFYSAVEETYEAEWTEEKNFSENLKTLWVNYLSRLHDKVVDPMLAYQASFPTLKAKINKRGRKLMYYDNAKHSVDVIQMAKKKDEAKVHKAHEDLSNAKQIYLRINNELHQELPDFHNSRVTFYAQLFGDLFDIENTFHGEIAKVKNDAQEDVKINGIQEDEKVNEAKADAKENGTGGQPDVPDYPPPEPPAEDNTHITPSETPEDHHDDVNVYDEPKSPKPKEEEKEDVKEVTEEESKKEEKPVYKSPASNQPVKEAPPNLLYQVQATHPYNGEDVDELSFDTGEFIWVIPYENEEEQDDGWVMGIKQSDGVKGVFPENFTRKLQP</sequence>
<dbReference type="EMBL" id="KB202481">
    <property type="protein sequence ID" value="ESO90046.1"/>
    <property type="molecule type" value="Genomic_DNA"/>
</dbReference>
<feature type="compositionally biased region" description="Basic and acidic residues" evidence="9">
    <location>
        <begin position="256"/>
        <end position="297"/>
    </location>
</feature>
<evidence type="ECO:0000256" key="3">
    <source>
        <dbReference type="ARBA" id="ARBA00022443"/>
    </source>
</evidence>
<dbReference type="FunFam" id="1.20.1270.60:FF:000013">
    <property type="entry name" value="Amphiphysin isoform 2"/>
    <property type="match status" value="1"/>
</dbReference>
<evidence type="ECO:0000313" key="12">
    <source>
        <dbReference type="EMBL" id="ESO90046.1"/>
    </source>
</evidence>
<keyword evidence="4" id="KW-0963">Cytoplasm</keyword>
<evidence type="ECO:0000259" key="10">
    <source>
        <dbReference type="PROSITE" id="PS50002"/>
    </source>
</evidence>
<evidence type="ECO:0000256" key="1">
    <source>
        <dbReference type="ARBA" id="ARBA00004308"/>
    </source>
</evidence>
<dbReference type="KEGG" id="lgi:LOTGIDRAFT_123818"/>
<accession>V4A9S8</accession>
<dbReference type="GO" id="GO:0005737">
    <property type="term" value="C:cytoplasm"/>
    <property type="evidence" value="ECO:0007669"/>
    <property type="project" value="UniProtKB-SubCell"/>
</dbReference>
<dbReference type="PROSITE" id="PS51021">
    <property type="entry name" value="BAR"/>
    <property type="match status" value="1"/>
</dbReference>
<organism evidence="12 13">
    <name type="scientific">Lottia gigantea</name>
    <name type="common">Giant owl limpet</name>
    <dbReference type="NCBI Taxonomy" id="225164"/>
    <lineage>
        <taxon>Eukaryota</taxon>
        <taxon>Metazoa</taxon>
        <taxon>Spiralia</taxon>
        <taxon>Lophotrochozoa</taxon>
        <taxon>Mollusca</taxon>
        <taxon>Gastropoda</taxon>
        <taxon>Patellogastropoda</taxon>
        <taxon>Lottioidea</taxon>
        <taxon>Lottiidae</taxon>
        <taxon>Lottia</taxon>
    </lineage>
</organism>
<evidence type="ECO:0000256" key="5">
    <source>
        <dbReference type="ARBA" id="ARBA00023054"/>
    </source>
</evidence>
<dbReference type="PRINTS" id="PR01251">
    <property type="entry name" value="AMPHIPHYSIN"/>
</dbReference>
<dbReference type="SUPFAM" id="SSF50044">
    <property type="entry name" value="SH3-domain"/>
    <property type="match status" value="1"/>
</dbReference>
<feature type="compositionally biased region" description="Basic and acidic residues" evidence="9">
    <location>
        <begin position="208"/>
        <end position="225"/>
    </location>
</feature>
<dbReference type="Pfam" id="PF14604">
    <property type="entry name" value="SH3_9"/>
    <property type="match status" value="1"/>
</dbReference>
<evidence type="ECO:0000256" key="7">
    <source>
        <dbReference type="PROSITE-ProRule" id="PRU00192"/>
    </source>
</evidence>
<dbReference type="AlphaFoldDB" id="V4A9S8"/>
<keyword evidence="6" id="KW-0472">Membrane</keyword>
<dbReference type="STRING" id="225164.V4A9S8"/>
<dbReference type="Pfam" id="PF03114">
    <property type="entry name" value="BAR"/>
    <property type="match status" value="1"/>
</dbReference>
<comment type="subcellular location">
    <subcellularLocation>
        <location evidence="2">Cytoplasm</location>
    </subcellularLocation>
    <subcellularLocation>
        <location evidence="1">Endomembrane system</location>
    </subcellularLocation>
</comment>
<evidence type="ECO:0000256" key="4">
    <source>
        <dbReference type="ARBA" id="ARBA00022490"/>
    </source>
</evidence>
<dbReference type="SMART" id="SM00326">
    <property type="entry name" value="SH3"/>
    <property type="match status" value="1"/>
</dbReference>
<dbReference type="GO" id="GO:0005543">
    <property type="term" value="F:phospholipid binding"/>
    <property type="evidence" value="ECO:0007669"/>
    <property type="project" value="TreeGrafter"/>
</dbReference>
<feature type="domain" description="SH3" evidence="10">
    <location>
        <begin position="313"/>
        <end position="379"/>
    </location>
</feature>